<organism evidence="2 3">
    <name type="scientific">Ziziphus jujuba var. spinosa</name>
    <dbReference type="NCBI Taxonomy" id="714518"/>
    <lineage>
        <taxon>Eukaryota</taxon>
        <taxon>Viridiplantae</taxon>
        <taxon>Streptophyta</taxon>
        <taxon>Embryophyta</taxon>
        <taxon>Tracheophyta</taxon>
        <taxon>Spermatophyta</taxon>
        <taxon>Magnoliopsida</taxon>
        <taxon>eudicotyledons</taxon>
        <taxon>Gunneridae</taxon>
        <taxon>Pentapetalae</taxon>
        <taxon>rosids</taxon>
        <taxon>fabids</taxon>
        <taxon>Rosales</taxon>
        <taxon>Rhamnaceae</taxon>
        <taxon>Paliureae</taxon>
        <taxon>Ziziphus</taxon>
    </lineage>
</organism>
<evidence type="ECO:0000313" key="3">
    <source>
        <dbReference type="Proteomes" id="UP000813462"/>
    </source>
</evidence>
<dbReference type="Pfam" id="PF02458">
    <property type="entry name" value="Transferase"/>
    <property type="match status" value="1"/>
</dbReference>
<accession>A0A978VVE8</accession>
<sequence length="481" mass="53351">METTHQTPSFSVIRKDVELVKPSKPTPSEILSLSTLDNNPPLERYTHVVYAYRAKSNSSNHVNHNNHVHDHVASNFVADKLLEPACMIKEALSKALVYYYPLAGKLRRDSNGDLRITCNAAGVPFLVAEADCQLSSLRYLDGIGIETLKQLVSDFQSYDVDSDGYHPIGLQVTKFSCGGLTIGLCLSHSICDGPGTAQFLKAMSEFTMGKMEPTLKPVWDRERLTGKTIEAVPLNSTEGEAFSSATSPYLPTSELLHDCAYVTSESIKRLKMKLMKEIVDSNEVPSESFTTVEVLGGFIWRARARALNLNPDGKTLFVLTMGIRNHFVPPLPDGYYGNAFIGSNVVVMGKDLNEQPLSKTVQLIKQSKKTAFQNDYIRHSIDVTETTRKQNKKIESTCPNTVFTDWRHLGLLEIGFGSWEAVNIEPIPWNMSGHVDLCLLMPPAKLDPAMEGGARILVSLPRPAMAKFKEEIDSLKVEDDD</sequence>
<gene>
    <name evidence="2" type="ORF">FEM48_Zijuj02G0112600</name>
</gene>
<evidence type="ECO:0000313" key="2">
    <source>
        <dbReference type="EMBL" id="KAH7542793.1"/>
    </source>
</evidence>
<evidence type="ECO:0000256" key="1">
    <source>
        <dbReference type="ARBA" id="ARBA00009861"/>
    </source>
</evidence>
<dbReference type="AlphaFoldDB" id="A0A978VVE8"/>
<dbReference type="GO" id="GO:0009836">
    <property type="term" value="P:fruit ripening, climacteric"/>
    <property type="evidence" value="ECO:0007669"/>
    <property type="project" value="UniProtKB-ARBA"/>
</dbReference>
<dbReference type="PANTHER" id="PTHR31147">
    <property type="entry name" value="ACYL TRANSFERASE 4"/>
    <property type="match status" value="1"/>
</dbReference>
<protein>
    <recommendedName>
        <fullName evidence="4">Spermidine coumaroyl-CoA acyltransferase-like</fullName>
    </recommendedName>
</protein>
<comment type="similarity">
    <text evidence="1">Belongs to the plant acyltransferase family.</text>
</comment>
<dbReference type="InterPro" id="IPR050898">
    <property type="entry name" value="Plant_acyltransferase"/>
</dbReference>
<dbReference type="EMBL" id="JAEACU010000002">
    <property type="protein sequence ID" value="KAH7542793.1"/>
    <property type="molecule type" value="Genomic_DNA"/>
</dbReference>
<proteinExistence type="inferred from homology"/>
<comment type="caution">
    <text evidence="2">The sequence shown here is derived from an EMBL/GenBank/DDBJ whole genome shotgun (WGS) entry which is preliminary data.</text>
</comment>
<dbReference type="PANTHER" id="PTHR31147:SF25">
    <property type="entry name" value="HXXXD-TYPE ACYL-TRANSFERASE FAMILY PROTEIN"/>
    <property type="match status" value="1"/>
</dbReference>
<evidence type="ECO:0008006" key="4">
    <source>
        <dbReference type="Google" id="ProtNLM"/>
    </source>
</evidence>
<dbReference type="OrthoDB" id="671439at2759"/>
<name>A0A978VVE8_ZIZJJ</name>
<dbReference type="Proteomes" id="UP000813462">
    <property type="component" value="Unassembled WGS sequence"/>
</dbReference>
<dbReference type="Gene3D" id="3.30.559.10">
    <property type="entry name" value="Chloramphenicol acetyltransferase-like domain"/>
    <property type="match status" value="2"/>
</dbReference>
<reference evidence="2" key="1">
    <citation type="journal article" date="2021" name="Front. Plant Sci.">
        <title>Chromosome-Scale Genome Assembly for Chinese Sour Jujube and Insights Into Its Genome Evolution and Domestication Signature.</title>
        <authorList>
            <person name="Shen L.-Y."/>
            <person name="Luo H."/>
            <person name="Wang X.-L."/>
            <person name="Wang X.-M."/>
            <person name="Qiu X.-J."/>
            <person name="Liu H."/>
            <person name="Zhou S.-S."/>
            <person name="Jia K.-H."/>
            <person name="Nie S."/>
            <person name="Bao Y.-T."/>
            <person name="Zhang R.-G."/>
            <person name="Yun Q.-Z."/>
            <person name="Chai Y.-H."/>
            <person name="Lu J.-Y."/>
            <person name="Li Y."/>
            <person name="Zhao S.-W."/>
            <person name="Mao J.-F."/>
            <person name="Jia S.-G."/>
            <person name="Mao Y.-M."/>
        </authorList>
    </citation>
    <scope>NUCLEOTIDE SEQUENCE</scope>
    <source>
        <strain evidence="2">AT0</strain>
        <tissue evidence="2">Leaf</tissue>
    </source>
</reference>
<dbReference type="InterPro" id="IPR023213">
    <property type="entry name" value="CAT-like_dom_sf"/>
</dbReference>